<reference evidence="2 3" key="1">
    <citation type="journal article" date="2019" name="Nat. Ecol. Evol.">
        <title>Megaphylogeny resolves global patterns of mushroom evolution.</title>
        <authorList>
            <person name="Varga T."/>
            <person name="Krizsan K."/>
            <person name="Foldi C."/>
            <person name="Dima B."/>
            <person name="Sanchez-Garcia M."/>
            <person name="Sanchez-Ramirez S."/>
            <person name="Szollosi G.J."/>
            <person name="Szarkandi J.G."/>
            <person name="Papp V."/>
            <person name="Albert L."/>
            <person name="Andreopoulos W."/>
            <person name="Angelini C."/>
            <person name="Antonin V."/>
            <person name="Barry K.W."/>
            <person name="Bougher N.L."/>
            <person name="Buchanan P."/>
            <person name="Buyck B."/>
            <person name="Bense V."/>
            <person name="Catcheside P."/>
            <person name="Chovatia M."/>
            <person name="Cooper J."/>
            <person name="Damon W."/>
            <person name="Desjardin D."/>
            <person name="Finy P."/>
            <person name="Geml J."/>
            <person name="Haridas S."/>
            <person name="Hughes K."/>
            <person name="Justo A."/>
            <person name="Karasinski D."/>
            <person name="Kautmanova I."/>
            <person name="Kiss B."/>
            <person name="Kocsube S."/>
            <person name="Kotiranta H."/>
            <person name="LaButti K.M."/>
            <person name="Lechner B.E."/>
            <person name="Liimatainen K."/>
            <person name="Lipzen A."/>
            <person name="Lukacs Z."/>
            <person name="Mihaltcheva S."/>
            <person name="Morgado L.N."/>
            <person name="Niskanen T."/>
            <person name="Noordeloos M.E."/>
            <person name="Ohm R.A."/>
            <person name="Ortiz-Santana B."/>
            <person name="Ovrebo C."/>
            <person name="Racz N."/>
            <person name="Riley R."/>
            <person name="Savchenko A."/>
            <person name="Shiryaev A."/>
            <person name="Soop K."/>
            <person name="Spirin V."/>
            <person name="Szebenyi C."/>
            <person name="Tomsovsky M."/>
            <person name="Tulloss R.E."/>
            <person name="Uehling J."/>
            <person name="Grigoriev I.V."/>
            <person name="Vagvolgyi C."/>
            <person name="Papp T."/>
            <person name="Martin F.M."/>
            <person name="Miettinen O."/>
            <person name="Hibbett D.S."/>
            <person name="Nagy L.G."/>
        </authorList>
    </citation>
    <scope>NUCLEOTIDE SEQUENCE [LARGE SCALE GENOMIC DNA]</scope>
    <source>
        <strain evidence="2 3">CBS 166.37</strain>
    </source>
</reference>
<dbReference type="InterPro" id="IPR036047">
    <property type="entry name" value="F-box-like_dom_sf"/>
</dbReference>
<dbReference type="Gene3D" id="1.20.1280.50">
    <property type="match status" value="1"/>
</dbReference>
<dbReference type="InterPro" id="IPR001810">
    <property type="entry name" value="F-box_dom"/>
</dbReference>
<dbReference type="CDD" id="cd09917">
    <property type="entry name" value="F-box_SF"/>
    <property type="match status" value="1"/>
</dbReference>
<protein>
    <recommendedName>
        <fullName evidence="1">F-box domain-containing protein</fullName>
    </recommendedName>
</protein>
<dbReference type="PROSITE" id="PS50181">
    <property type="entry name" value="FBOX"/>
    <property type="match status" value="1"/>
</dbReference>
<keyword evidence="3" id="KW-1185">Reference proteome</keyword>
<dbReference type="AlphaFoldDB" id="A0A5C3LNZ2"/>
<organism evidence="2 3">
    <name type="scientific">Crucibulum laeve</name>
    <dbReference type="NCBI Taxonomy" id="68775"/>
    <lineage>
        <taxon>Eukaryota</taxon>
        <taxon>Fungi</taxon>
        <taxon>Dikarya</taxon>
        <taxon>Basidiomycota</taxon>
        <taxon>Agaricomycotina</taxon>
        <taxon>Agaricomycetes</taxon>
        <taxon>Agaricomycetidae</taxon>
        <taxon>Agaricales</taxon>
        <taxon>Agaricineae</taxon>
        <taxon>Nidulariaceae</taxon>
        <taxon>Crucibulum</taxon>
    </lineage>
</organism>
<dbReference type="STRING" id="68775.A0A5C3LNZ2"/>
<evidence type="ECO:0000259" key="1">
    <source>
        <dbReference type="PROSITE" id="PS50181"/>
    </source>
</evidence>
<proteinExistence type="predicted"/>
<gene>
    <name evidence="2" type="ORF">BDQ12DRAFT_656472</name>
</gene>
<sequence length="413" mass="47171">MIGLLDLPREIIEDILLNCDPLEVAKFAQTSRQLQLFVYGAEDSTLWRGLYLSQPFDDPRRCVSQLGVPRGEVDWKSELQRIIRAREVALNNFDSCQREERSTVLKTFLHMVSYVPPLSSPTSGPEISLNLLWVAAILRRGFLDEAETKWDMSPEEKQIHARLHAYYGLTQADITKASRTRSRSYVYDLRNYTWSNEFGPFNNEGNVNWFHVQAIHHVVSMHVVLLQEDTPFEYAIFPMSLPFTQIVIPKEIEPNVENDWAGITGVWSVSFCFCDHRELIAYNQSEVDDTGALDASLFDGPDFHEVFRTLSVDLKLSRTEAGHGEDSKWPTLFFHGQMRDPSHSTMNGRVSMTPDNQIQWHFVSGDQGNAVWSSEGIQVGGRRSSYGVLGSWTTIFHDDDDPVGPFWLRKAAH</sequence>
<dbReference type="OrthoDB" id="3226064at2759"/>
<dbReference type="EMBL" id="ML213628">
    <property type="protein sequence ID" value="TFK34774.1"/>
    <property type="molecule type" value="Genomic_DNA"/>
</dbReference>
<feature type="domain" description="F-box" evidence="1">
    <location>
        <begin position="1"/>
        <end position="50"/>
    </location>
</feature>
<name>A0A5C3LNZ2_9AGAR</name>
<evidence type="ECO:0000313" key="3">
    <source>
        <dbReference type="Proteomes" id="UP000308652"/>
    </source>
</evidence>
<evidence type="ECO:0000313" key="2">
    <source>
        <dbReference type="EMBL" id="TFK34774.1"/>
    </source>
</evidence>
<dbReference type="Proteomes" id="UP000308652">
    <property type="component" value="Unassembled WGS sequence"/>
</dbReference>
<dbReference type="SUPFAM" id="SSF81383">
    <property type="entry name" value="F-box domain"/>
    <property type="match status" value="1"/>
</dbReference>
<dbReference type="Pfam" id="PF00646">
    <property type="entry name" value="F-box"/>
    <property type="match status" value="1"/>
</dbReference>
<accession>A0A5C3LNZ2</accession>